<keyword evidence="1" id="KW-0456">Lyase</keyword>
<dbReference type="OrthoDB" id="9770698at2"/>
<dbReference type="SMART" id="SM01130">
    <property type="entry name" value="DHDPS"/>
    <property type="match status" value="1"/>
</dbReference>
<proteinExistence type="predicted"/>
<dbReference type="RefSeq" id="WP_140840596.1">
    <property type="nucleotide sequence ID" value="NZ_RCZI01000002.1"/>
</dbReference>
<dbReference type="GO" id="GO:0008840">
    <property type="term" value="F:4-hydroxy-tetrahydrodipicolinate synthase activity"/>
    <property type="evidence" value="ECO:0007669"/>
    <property type="project" value="TreeGrafter"/>
</dbReference>
<dbReference type="PANTHER" id="PTHR12128:SF51">
    <property type="entry name" value="BLL4205 PROTEIN"/>
    <property type="match status" value="1"/>
</dbReference>
<accession>A0A502DUS1</accession>
<dbReference type="SUPFAM" id="SSF51569">
    <property type="entry name" value="Aldolase"/>
    <property type="match status" value="1"/>
</dbReference>
<gene>
    <name evidence="2" type="ORF">EAH82_08150</name>
</gene>
<evidence type="ECO:0000313" key="3">
    <source>
        <dbReference type="Proteomes" id="UP000319212"/>
    </source>
</evidence>
<dbReference type="EMBL" id="RCZI01000002">
    <property type="protein sequence ID" value="TPG28754.1"/>
    <property type="molecule type" value="Genomic_DNA"/>
</dbReference>
<dbReference type="PANTHER" id="PTHR12128">
    <property type="entry name" value="DIHYDRODIPICOLINATE SYNTHASE"/>
    <property type="match status" value="1"/>
</dbReference>
<dbReference type="InterPro" id="IPR002220">
    <property type="entry name" value="DapA-like"/>
</dbReference>
<dbReference type="Proteomes" id="UP000319212">
    <property type="component" value="Unassembled WGS sequence"/>
</dbReference>
<protein>
    <submittedName>
        <fullName evidence="2">Dihydrodipicolinate synthase family protein</fullName>
    </submittedName>
</protein>
<evidence type="ECO:0000256" key="1">
    <source>
        <dbReference type="ARBA" id="ARBA00023239"/>
    </source>
</evidence>
<dbReference type="Gene3D" id="3.20.20.70">
    <property type="entry name" value="Aldolase class I"/>
    <property type="match status" value="1"/>
</dbReference>
<evidence type="ECO:0000313" key="2">
    <source>
        <dbReference type="EMBL" id="TPG28754.1"/>
    </source>
</evidence>
<name>A0A502DUS1_9BURK</name>
<organism evidence="2 3">
    <name type="scientific">Variovorax guangxiensis</name>
    <dbReference type="NCBI Taxonomy" id="1775474"/>
    <lineage>
        <taxon>Bacteria</taxon>
        <taxon>Pseudomonadati</taxon>
        <taxon>Pseudomonadota</taxon>
        <taxon>Betaproteobacteria</taxon>
        <taxon>Burkholderiales</taxon>
        <taxon>Comamonadaceae</taxon>
        <taxon>Variovorax</taxon>
    </lineage>
</organism>
<sequence>MALQRSDLPADVLALLAQGTVIPAHPLALDAERQLDRRRQRALTRYYVDAGAGGLAVGVHTTQFAIRERGLYETVLRAAAEDRAAWTSRPMAMIAGLCGPTAQARAEAQTAVGLGYHAGLLSLAAVASASEDELIAHCEAVAQEIPLIGFYLQTVVGGPVLSSDFWRRFALIPNALAIKVAPFNRYRTLDVVRGVVDARAEERVFLYTGNDDHIVLDLALPFAAMRDGVQVDVRFRGGLLGHWSVWTSQAVAQLARIKAELGAHGGTLSPALLALDARVTDCNAAFFDVRNNFHGCIAGCHEVLRRQGLLEGIWCLDPDEGLGDGQAAEIDRVYAAHGDLGDDAFVRDNLARWLA</sequence>
<reference evidence="2 3" key="1">
    <citation type="journal article" date="2019" name="Environ. Microbiol.">
        <title>Species interactions and distinct microbial communities in high Arctic permafrost affected cryosols are associated with the CH4 and CO2 gas fluxes.</title>
        <authorList>
            <person name="Altshuler I."/>
            <person name="Hamel J."/>
            <person name="Turney S."/>
            <person name="Magnuson E."/>
            <person name="Levesque R."/>
            <person name="Greer C."/>
            <person name="Whyte L.G."/>
        </authorList>
    </citation>
    <scope>NUCLEOTIDE SEQUENCE [LARGE SCALE GENOMIC DNA]</scope>
    <source>
        <strain evidence="2 3">S06.C</strain>
    </source>
</reference>
<comment type="caution">
    <text evidence="2">The sequence shown here is derived from an EMBL/GenBank/DDBJ whole genome shotgun (WGS) entry which is preliminary data.</text>
</comment>
<dbReference type="AlphaFoldDB" id="A0A502DUS1"/>
<dbReference type="InterPro" id="IPR013785">
    <property type="entry name" value="Aldolase_TIM"/>
</dbReference>